<dbReference type="Proteomes" id="UP000663124">
    <property type="component" value="Chromosome 1"/>
</dbReference>
<dbReference type="GO" id="GO:0016787">
    <property type="term" value="F:hydrolase activity"/>
    <property type="evidence" value="ECO:0007669"/>
    <property type="project" value="UniProtKB-KW"/>
</dbReference>
<name>A0AAP9WAK4_LEPIR</name>
<evidence type="ECO:0000313" key="2">
    <source>
        <dbReference type="Proteomes" id="UP000663124"/>
    </source>
</evidence>
<accession>A0AAP9WAK4</accession>
<dbReference type="AlphaFoldDB" id="A0AAP9WAK4"/>
<keyword evidence="1" id="KW-0378">Hydrolase</keyword>
<proteinExistence type="predicted"/>
<protein>
    <submittedName>
        <fullName evidence="1">Alpha/beta hydrolase</fullName>
    </submittedName>
</protein>
<sequence length="61" mass="6914">MEGFDVVNVNPVDSSLISIGHGYYSSRPLLTDIYQILLGVRAEKRLFIRKSSGNENFILRN</sequence>
<organism evidence="1 2">
    <name type="scientific">Leptospira interrogans serovar Canicola</name>
    <dbReference type="NCBI Taxonomy" id="211880"/>
    <lineage>
        <taxon>Bacteria</taxon>
        <taxon>Pseudomonadati</taxon>
        <taxon>Spirochaetota</taxon>
        <taxon>Spirochaetia</taxon>
        <taxon>Leptospirales</taxon>
        <taxon>Leptospiraceae</taxon>
        <taxon>Leptospira</taxon>
    </lineage>
</organism>
<gene>
    <name evidence="1" type="ORF">Lepto782_05575</name>
</gene>
<evidence type="ECO:0000313" key="1">
    <source>
        <dbReference type="EMBL" id="QOI41786.1"/>
    </source>
</evidence>
<reference evidence="1" key="1">
    <citation type="submission" date="2019-09" db="EMBL/GenBank/DDBJ databases">
        <title>Comparative Genomics of Leptospira interrogans Reveals Genome Plasticity - A Common Adaptive Strategy for Survival in Various Hosts.</title>
        <authorList>
            <person name="Ramli S.R."/>
            <person name="Bunk B."/>
            <person name="Goris M."/>
            <person name="Bhuju S."/>
            <person name="Jarek M."/>
            <person name="Sproer C."/>
            <person name="Mustakim S."/>
            <person name="Strommenger B."/>
            <person name="Pessler F."/>
        </authorList>
    </citation>
    <scope>NUCLEOTIDE SEQUENCE</scope>
    <source>
        <strain evidence="1">782</strain>
    </source>
</reference>
<dbReference type="EMBL" id="CP043884">
    <property type="protein sequence ID" value="QOI41786.1"/>
    <property type="molecule type" value="Genomic_DNA"/>
</dbReference>